<dbReference type="PANTHER" id="PTHR30383:SF19">
    <property type="entry name" value="FIBRONECTIN TYPE-III DOMAIN-CONTAINING PROTEIN"/>
    <property type="match status" value="1"/>
</dbReference>
<protein>
    <submittedName>
        <fullName evidence="2">SGNH hydrolase</fullName>
    </submittedName>
</protein>
<evidence type="ECO:0000259" key="1">
    <source>
        <dbReference type="Pfam" id="PF13472"/>
    </source>
</evidence>
<gene>
    <name evidence="2" type="ORF">BDW47DRAFT_97380</name>
</gene>
<accession>A0A2I2FPJ7</accession>
<dbReference type="Proteomes" id="UP000234585">
    <property type="component" value="Unassembled WGS sequence"/>
</dbReference>
<dbReference type="GeneID" id="36527575"/>
<dbReference type="GO" id="GO:0004622">
    <property type="term" value="F:phosphatidylcholine lysophospholipase activity"/>
    <property type="evidence" value="ECO:0007669"/>
    <property type="project" value="TreeGrafter"/>
</dbReference>
<dbReference type="AlphaFoldDB" id="A0A2I2FPJ7"/>
<sequence length="207" mass="22939">MTKRVSILCFGNSLTAGYYQFGLDYHPYAWKLESRLKTAFPSHTFLVNAEGLPGDLAIGPPGRFLPRIQEKCGERHYDWVIVLGGTNDLGYGYSPERIYPALQDAWNVALTGGSKVLALTIPECAAKNAALDSKRADLNARILAHEAERFHAFDLHAKIPYHASSEEFKEKMWDDGLHLTPHGYDLVGNEVADHLIELIQSSGGLEA</sequence>
<feature type="domain" description="SGNH hydrolase-type esterase" evidence="1">
    <location>
        <begin position="9"/>
        <end position="186"/>
    </location>
</feature>
<dbReference type="SUPFAM" id="SSF52266">
    <property type="entry name" value="SGNH hydrolase"/>
    <property type="match status" value="1"/>
</dbReference>
<reference evidence="2 3" key="1">
    <citation type="submission" date="2017-12" db="EMBL/GenBank/DDBJ databases">
        <authorList>
            <consortium name="DOE Joint Genome Institute"/>
            <person name="Haridas S."/>
            <person name="Kjaerbolling I."/>
            <person name="Vesth T.C."/>
            <person name="Frisvad J.C."/>
            <person name="Nybo J.L."/>
            <person name="Theobald S."/>
            <person name="Kuo A."/>
            <person name="Bowyer P."/>
            <person name="Matsuda Y."/>
            <person name="Mondo S."/>
            <person name="Lyhne E.K."/>
            <person name="Kogle M.E."/>
            <person name="Clum A."/>
            <person name="Lipzen A."/>
            <person name="Salamov A."/>
            <person name="Ngan C.Y."/>
            <person name="Daum C."/>
            <person name="Chiniquy J."/>
            <person name="Barry K."/>
            <person name="LaButti K."/>
            <person name="Simmons B.A."/>
            <person name="Magnuson J.K."/>
            <person name="Mortensen U.H."/>
            <person name="Larsen T.O."/>
            <person name="Grigoriev I.V."/>
            <person name="Baker S.E."/>
            <person name="Andersen M.R."/>
            <person name="Nordberg H.P."/>
            <person name="Cantor M.N."/>
            <person name="Hua S.X."/>
        </authorList>
    </citation>
    <scope>NUCLEOTIDE SEQUENCE [LARGE SCALE GENOMIC DNA]</scope>
    <source>
        <strain evidence="2 3">CBS 102.13</strain>
    </source>
</reference>
<dbReference type="EMBL" id="KZ559117">
    <property type="protein sequence ID" value="PLB42549.1"/>
    <property type="molecule type" value="Genomic_DNA"/>
</dbReference>
<dbReference type="RefSeq" id="XP_024676561.1">
    <property type="nucleotide sequence ID" value="XM_024820415.1"/>
</dbReference>
<dbReference type="InterPro" id="IPR051532">
    <property type="entry name" value="Ester_Hydrolysis_Enzymes"/>
</dbReference>
<evidence type="ECO:0000313" key="2">
    <source>
        <dbReference type="EMBL" id="PLB42549.1"/>
    </source>
</evidence>
<dbReference type="Gene3D" id="3.40.50.1110">
    <property type="entry name" value="SGNH hydrolase"/>
    <property type="match status" value="1"/>
</dbReference>
<proteinExistence type="predicted"/>
<dbReference type="InterPro" id="IPR036514">
    <property type="entry name" value="SGNH_hydro_sf"/>
</dbReference>
<dbReference type="Pfam" id="PF13472">
    <property type="entry name" value="Lipase_GDSL_2"/>
    <property type="match status" value="1"/>
</dbReference>
<dbReference type="CDD" id="cd00229">
    <property type="entry name" value="SGNH_hydrolase"/>
    <property type="match status" value="1"/>
</dbReference>
<keyword evidence="2" id="KW-0378">Hydrolase</keyword>
<organism evidence="2 3">
    <name type="scientific">Aspergillus candidus</name>
    <dbReference type="NCBI Taxonomy" id="41067"/>
    <lineage>
        <taxon>Eukaryota</taxon>
        <taxon>Fungi</taxon>
        <taxon>Dikarya</taxon>
        <taxon>Ascomycota</taxon>
        <taxon>Pezizomycotina</taxon>
        <taxon>Eurotiomycetes</taxon>
        <taxon>Eurotiomycetidae</taxon>
        <taxon>Eurotiales</taxon>
        <taxon>Aspergillaceae</taxon>
        <taxon>Aspergillus</taxon>
        <taxon>Aspergillus subgen. Circumdati</taxon>
    </lineage>
</organism>
<evidence type="ECO:0000313" key="3">
    <source>
        <dbReference type="Proteomes" id="UP000234585"/>
    </source>
</evidence>
<name>A0A2I2FPJ7_ASPCN</name>
<keyword evidence="3" id="KW-1185">Reference proteome</keyword>
<dbReference type="OrthoDB" id="408760at2759"/>
<dbReference type="PANTHER" id="PTHR30383">
    <property type="entry name" value="THIOESTERASE 1/PROTEASE 1/LYSOPHOSPHOLIPASE L1"/>
    <property type="match status" value="1"/>
</dbReference>
<dbReference type="InterPro" id="IPR013830">
    <property type="entry name" value="SGNH_hydro"/>
</dbReference>